<dbReference type="InterPro" id="IPR049381">
    <property type="entry name" value="UbiD-like_C"/>
</dbReference>
<dbReference type="InterPro" id="IPR049383">
    <property type="entry name" value="UbiD-like_N"/>
</dbReference>
<dbReference type="GO" id="GO:0016831">
    <property type="term" value="F:carboxy-lyase activity"/>
    <property type="evidence" value="ECO:0007669"/>
    <property type="project" value="InterPro"/>
</dbReference>
<dbReference type="SUPFAM" id="SSF50475">
    <property type="entry name" value="FMN-binding split barrel"/>
    <property type="match status" value="1"/>
</dbReference>
<dbReference type="GO" id="GO:0005737">
    <property type="term" value="C:cytoplasm"/>
    <property type="evidence" value="ECO:0007669"/>
    <property type="project" value="TreeGrafter"/>
</dbReference>
<dbReference type="EMBL" id="FNPC01000001">
    <property type="protein sequence ID" value="SDX82647.1"/>
    <property type="molecule type" value="Genomic_DNA"/>
</dbReference>
<feature type="compositionally biased region" description="Low complexity" evidence="1">
    <location>
        <begin position="296"/>
        <end position="309"/>
    </location>
</feature>
<dbReference type="InterPro" id="IPR002830">
    <property type="entry name" value="UbiD"/>
</dbReference>
<dbReference type="Pfam" id="PF20695">
    <property type="entry name" value="UbiD_N"/>
    <property type="match status" value="1"/>
</dbReference>
<dbReference type="PANTHER" id="PTHR30108:SF17">
    <property type="entry name" value="FERULIC ACID DECARBOXYLASE 1"/>
    <property type="match status" value="1"/>
</dbReference>
<gene>
    <name evidence="4" type="ORF">SAMN05216564_101613</name>
</gene>
<reference evidence="5" key="1">
    <citation type="submission" date="2016-10" db="EMBL/GenBank/DDBJ databases">
        <authorList>
            <person name="Varghese N."/>
            <person name="Submissions S."/>
        </authorList>
    </citation>
    <scope>NUCLEOTIDE SEQUENCE [LARGE SCALE GENOMIC DNA]</scope>
    <source>
        <strain evidence="5">DC30,IBRC 10041,KCTC 4046</strain>
    </source>
</reference>
<dbReference type="AlphaFoldDB" id="A0A1H3EVQ6"/>
<dbReference type="SUPFAM" id="SSF143968">
    <property type="entry name" value="UbiD C-terminal domain-like"/>
    <property type="match status" value="1"/>
</dbReference>
<dbReference type="PANTHER" id="PTHR30108">
    <property type="entry name" value="3-OCTAPRENYL-4-HYDROXYBENZOATE CARBOXY-LYASE-RELATED"/>
    <property type="match status" value="1"/>
</dbReference>
<protein>
    <submittedName>
        <fullName evidence="4">4-hydroxy-3-polyprenylbenzoate decarboxylase</fullName>
    </submittedName>
</protein>
<proteinExistence type="predicted"/>
<sequence length="519" mass="55611">MSGTGLRSHLDRLRERGDLVAIDDRVHWDEEAAAIAAIAAREGASALAFEHTPGRVRFVAGAFGGPDQLAARDREPWDRIGDALTAGEDPATVPPSHEYGDLLELLAGERTESAESVDGEPAATPDPTLDLHALGLPTLSANTRPVVSLGVLAVDLGPESGTTWVPVRGGVRGSSRLRLVVPRAFRERLTAAAEEDGNKVDGSEESGAKSGGREPGTPTDPPAVSLLLGVSAPVLVAALQGWIGDRVRTDVPELAAGIAPTATARVDGRLVPRDAEVRIDGRLRMAAPGGGELTVTGSTPDPASTTTTTDGRRAAWEAACETATVVLDVDRIATREDPIVAVSPLGAPLSDDTQLVSLVEAARLYRRVNGYWGVSPVRWVRLPPEGGLGMCLVASEILYAGFEWQLANTLFSFSRLFDKVLIVDESSDPTDLAKALDDMWVKAHPANDWAFSEPHAPSATATRYRRDGETGSRLHIAATWDPRWDEEYIAPRVTFEQSFPENVRQSVAERWDEFDLGRE</sequence>
<dbReference type="Gene3D" id="3.40.1670.10">
    <property type="entry name" value="UbiD C-terminal domain-like"/>
    <property type="match status" value="1"/>
</dbReference>
<name>A0A1H3EVQ6_9EURY</name>
<feature type="domain" description="3-octaprenyl-4-hydroxybenzoate carboxy-lyase-like N-terminal" evidence="2">
    <location>
        <begin position="10"/>
        <end position="70"/>
    </location>
</feature>
<evidence type="ECO:0000259" key="2">
    <source>
        <dbReference type="Pfam" id="PF20695"/>
    </source>
</evidence>
<evidence type="ECO:0000259" key="3">
    <source>
        <dbReference type="Pfam" id="PF20696"/>
    </source>
</evidence>
<feature type="domain" description="3-octaprenyl-4-hydroxybenzoate carboxy-lyase-like C-terminal" evidence="3">
    <location>
        <begin position="355"/>
        <end position="478"/>
    </location>
</feature>
<evidence type="ECO:0000256" key="1">
    <source>
        <dbReference type="SAM" id="MobiDB-lite"/>
    </source>
</evidence>
<feature type="region of interest" description="Disordered" evidence="1">
    <location>
        <begin position="110"/>
        <end position="130"/>
    </location>
</feature>
<evidence type="ECO:0000313" key="4">
    <source>
        <dbReference type="EMBL" id="SDX82647.1"/>
    </source>
</evidence>
<dbReference type="Pfam" id="PF20696">
    <property type="entry name" value="UbiD_C"/>
    <property type="match status" value="1"/>
</dbReference>
<organism evidence="4 5">
    <name type="scientific">Halopenitus persicus</name>
    <dbReference type="NCBI Taxonomy" id="1048396"/>
    <lineage>
        <taxon>Archaea</taxon>
        <taxon>Methanobacteriati</taxon>
        <taxon>Methanobacteriota</taxon>
        <taxon>Stenosarchaea group</taxon>
        <taxon>Halobacteria</taxon>
        <taxon>Halobacteriales</taxon>
        <taxon>Haloferacaceae</taxon>
        <taxon>Halopenitus</taxon>
    </lineage>
</organism>
<dbReference type="OrthoDB" id="198775at2157"/>
<dbReference type="RefSeq" id="WP_092730701.1">
    <property type="nucleotide sequence ID" value="NZ_FNPC01000001.1"/>
</dbReference>
<dbReference type="Proteomes" id="UP000199079">
    <property type="component" value="Unassembled WGS sequence"/>
</dbReference>
<evidence type="ECO:0000313" key="5">
    <source>
        <dbReference type="Proteomes" id="UP000199079"/>
    </source>
</evidence>
<feature type="region of interest" description="Disordered" evidence="1">
    <location>
        <begin position="192"/>
        <end position="224"/>
    </location>
</feature>
<feature type="region of interest" description="Disordered" evidence="1">
    <location>
        <begin position="288"/>
        <end position="310"/>
    </location>
</feature>
<keyword evidence="5" id="KW-1185">Reference proteome</keyword>
<accession>A0A1H3EVQ6</accession>